<feature type="domain" description="ATPase BadF/BadG/BcrA/BcrD type" evidence="1">
    <location>
        <begin position="8"/>
        <end position="269"/>
    </location>
</feature>
<reference evidence="2" key="1">
    <citation type="submission" date="2022-01" db="EMBL/GenBank/DDBJ databases">
        <title>Paenibacillus spongiae sp. nov., isolated from marine sponge.</title>
        <authorList>
            <person name="Li Z."/>
            <person name="Zhang M."/>
        </authorList>
    </citation>
    <scope>NUCLEOTIDE SEQUENCE</scope>
    <source>
        <strain evidence="2">PHS-Z3</strain>
    </source>
</reference>
<dbReference type="EMBL" id="CP091430">
    <property type="protein sequence ID" value="UVI32729.1"/>
    <property type="molecule type" value="Genomic_DNA"/>
</dbReference>
<evidence type="ECO:0000259" key="1">
    <source>
        <dbReference type="Pfam" id="PF01869"/>
    </source>
</evidence>
<dbReference type="RefSeq" id="WP_258388779.1">
    <property type="nucleotide sequence ID" value="NZ_CP091430.1"/>
</dbReference>
<organism evidence="2 3">
    <name type="scientific">Paenibacillus spongiae</name>
    <dbReference type="NCBI Taxonomy" id="2909671"/>
    <lineage>
        <taxon>Bacteria</taxon>
        <taxon>Bacillati</taxon>
        <taxon>Bacillota</taxon>
        <taxon>Bacilli</taxon>
        <taxon>Bacillales</taxon>
        <taxon>Paenibacillaceae</taxon>
        <taxon>Paenibacillus</taxon>
    </lineage>
</organism>
<dbReference type="Proteomes" id="UP001057877">
    <property type="component" value="Chromosome"/>
</dbReference>
<accession>A0ABY5SGE8</accession>
<dbReference type="Pfam" id="PF01869">
    <property type="entry name" value="BcrAD_BadFG"/>
    <property type="match status" value="1"/>
</dbReference>
<evidence type="ECO:0000313" key="2">
    <source>
        <dbReference type="EMBL" id="UVI32729.1"/>
    </source>
</evidence>
<dbReference type="InterPro" id="IPR052519">
    <property type="entry name" value="Euk-type_GlcNAc_Kinase"/>
</dbReference>
<protein>
    <recommendedName>
        <fullName evidence="1">ATPase BadF/BadG/BcrA/BcrD type domain-containing protein</fullName>
    </recommendedName>
</protein>
<gene>
    <name evidence="2" type="ORF">L1F29_13270</name>
</gene>
<sequence>MQEYVMSIDSGGSKVLCLIQKQDGGLVGWGQGGAANNMTVDEAARSYWTAIQAALETGGIRPACIADTFLSILGPVQALYDAMNQSGIACHSHHCSDTKAALYASTMNNWGIVALSGTGSFVYGRNESGHSRLIGGLGDLLGDDGSGYEIGLSGLRAALRYLEGWGEPTSLAEDIARTWNMTAPGAQLTDEMNPLTRLMSDAARKHLPDNYRHFIARLSRNVASCAQDGDQVALAILQNAGEKLADQAVSLCDYIAFGIEPIPIGRAGGSWKIGGRLQESFEHRLLERMKHRCAVMPSGLEPVFGVFLAGLEVLHIPWNEAMLARITRASHEVTESIR</sequence>
<dbReference type="InterPro" id="IPR002731">
    <property type="entry name" value="ATPase_BadF"/>
</dbReference>
<keyword evidence="3" id="KW-1185">Reference proteome</keyword>
<name>A0ABY5SGE8_9BACL</name>
<dbReference type="Gene3D" id="3.30.420.40">
    <property type="match status" value="2"/>
</dbReference>
<proteinExistence type="predicted"/>
<dbReference type="InterPro" id="IPR043129">
    <property type="entry name" value="ATPase_NBD"/>
</dbReference>
<dbReference type="SUPFAM" id="SSF53067">
    <property type="entry name" value="Actin-like ATPase domain"/>
    <property type="match status" value="2"/>
</dbReference>
<dbReference type="PANTHER" id="PTHR43190:SF3">
    <property type="entry name" value="N-ACETYL-D-GLUCOSAMINE KINASE"/>
    <property type="match status" value="1"/>
</dbReference>
<evidence type="ECO:0000313" key="3">
    <source>
        <dbReference type="Proteomes" id="UP001057877"/>
    </source>
</evidence>
<dbReference type="PANTHER" id="PTHR43190">
    <property type="entry name" value="N-ACETYL-D-GLUCOSAMINE KINASE"/>
    <property type="match status" value="1"/>
</dbReference>